<proteinExistence type="inferred from homology"/>
<dbReference type="InterPro" id="IPR032867">
    <property type="entry name" value="DYW_dom"/>
</dbReference>
<dbReference type="AlphaFoldDB" id="A0A6A4PKL9"/>
<dbReference type="Pfam" id="PF13041">
    <property type="entry name" value="PPR_2"/>
    <property type="match status" value="2"/>
</dbReference>
<dbReference type="Proteomes" id="UP000447434">
    <property type="component" value="Chromosome 13"/>
</dbReference>
<evidence type="ECO:0000313" key="6">
    <source>
        <dbReference type="Proteomes" id="UP000447434"/>
    </source>
</evidence>
<dbReference type="PANTHER" id="PTHR47926:SF537">
    <property type="entry name" value="PENTACOTRIPEPTIDE-REPEAT REGION OF PRORP DOMAIN-CONTAINING PROTEIN"/>
    <property type="match status" value="1"/>
</dbReference>
<dbReference type="InterPro" id="IPR046849">
    <property type="entry name" value="E2_motif"/>
</dbReference>
<dbReference type="EMBL" id="WOCE01000013">
    <property type="protein sequence ID" value="KAE9602058.1"/>
    <property type="molecule type" value="Genomic_DNA"/>
</dbReference>
<keyword evidence="2" id="KW-0677">Repeat</keyword>
<feature type="repeat" description="PPR" evidence="3">
    <location>
        <begin position="189"/>
        <end position="223"/>
    </location>
</feature>
<dbReference type="NCBIfam" id="TIGR00756">
    <property type="entry name" value="PPR"/>
    <property type="match status" value="3"/>
</dbReference>
<dbReference type="PROSITE" id="PS51375">
    <property type="entry name" value="PPR"/>
    <property type="match status" value="3"/>
</dbReference>
<dbReference type="InterPro" id="IPR002885">
    <property type="entry name" value="PPR_rpt"/>
</dbReference>
<dbReference type="OrthoDB" id="750171at2759"/>
<dbReference type="Pfam" id="PF01535">
    <property type="entry name" value="PPR"/>
    <property type="match status" value="4"/>
</dbReference>
<dbReference type="Pfam" id="PF20431">
    <property type="entry name" value="E_motif"/>
    <property type="match status" value="1"/>
</dbReference>
<protein>
    <submittedName>
        <fullName evidence="5">Putative tetratricopeptide-like helical domain, DYW domain-containing protein</fullName>
    </submittedName>
</protein>
<sequence length="645" mass="73406">MKLLCSNSVLQQTKKGIDRIITSLLKDTITLKHFLQLHAFYIKATCSYSHNNNITFFQGKLLSKLVSLPNPIDFQYARSIFDSFSNPDIFTWNTMIRAYFNSHLLHQSLTLYFQMLRHSLSVDTFTFSLVFQACGKLLDFDNGRKIHTHVFKLGFPHDLFVQTALIEMYAKCGCLEYAFKVLDHMEHPDLVSYNVFLAECVRIGDIQMAHQVFDNMPDRDLVSWNTMIHGYASFGNVVPARKTSDFGGERGQDCSEALRLFHDMQLANVVPDRITIISVLSACGNVGALGMGKMIHEYIERNGIEMDMKVGTCLLDMYAKCGDIDNAVMVFDRLDKKDIFTWSVMIMGLANHGLGEQALAYFSKMIAEGLKPNDVTFIGVLSACSHIGFVDKGRMCFKSMSSVYGVTPKIEHYGCMVDILGRAGCLQEARELIRTMPFTPDAILWRAFLGACRIHKNVDLAEEATVNLLQLEPHVDGNYVLLSNIYSQAKKWDRVVNLRRRMKYSNIQKIPGSSSIEVDNKVYEFTSGDKSHPKSVEIYEMLDEILDRIQYCGYESLTSSNIQDCDELEKQTLLATHSEKLAIAFGLLTTAPGTTIRIFKNLRVCEDCHSSIKFMSKVYNRKIVVRDRNRFHHFDEGSCSCKDYW</sequence>
<feature type="repeat" description="PPR" evidence="3">
    <location>
        <begin position="88"/>
        <end position="122"/>
    </location>
</feature>
<dbReference type="InterPro" id="IPR011990">
    <property type="entry name" value="TPR-like_helical_dom_sf"/>
</dbReference>
<gene>
    <name evidence="5" type="ORF">Lalb_Chr13g0304331</name>
</gene>
<evidence type="ECO:0000256" key="1">
    <source>
        <dbReference type="ARBA" id="ARBA00006643"/>
    </source>
</evidence>
<feature type="domain" description="DYW" evidence="4">
    <location>
        <begin position="553"/>
        <end position="645"/>
    </location>
</feature>
<feature type="repeat" description="PPR" evidence="3">
    <location>
        <begin position="338"/>
        <end position="372"/>
    </location>
</feature>
<evidence type="ECO:0000256" key="3">
    <source>
        <dbReference type="PROSITE-ProRule" id="PRU00708"/>
    </source>
</evidence>
<evidence type="ECO:0000259" key="4">
    <source>
        <dbReference type="Pfam" id="PF14432"/>
    </source>
</evidence>
<dbReference type="InterPro" id="IPR046848">
    <property type="entry name" value="E_motif"/>
</dbReference>
<dbReference type="Pfam" id="PF14432">
    <property type="entry name" value="DYW_deaminase"/>
    <property type="match status" value="1"/>
</dbReference>
<dbReference type="Gene3D" id="1.25.40.10">
    <property type="entry name" value="Tetratricopeptide repeat domain"/>
    <property type="match status" value="3"/>
</dbReference>
<comment type="similarity">
    <text evidence="1">Belongs to the PPR family. PCMP-H subfamily.</text>
</comment>
<dbReference type="GO" id="GO:0008270">
    <property type="term" value="F:zinc ion binding"/>
    <property type="evidence" value="ECO:0007669"/>
    <property type="project" value="InterPro"/>
</dbReference>
<name>A0A6A4PKL9_LUPAL</name>
<dbReference type="GO" id="GO:0009451">
    <property type="term" value="P:RNA modification"/>
    <property type="evidence" value="ECO:0007669"/>
    <property type="project" value="InterPro"/>
</dbReference>
<organism evidence="5 6">
    <name type="scientific">Lupinus albus</name>
    <name type="common">White lupine</name>
    <name type="synonym">Lupinus termis</name>
    <dbReference type="NCBI Taxonomy" id="3870"/>
    <lineage>
        <taxon>Eukaryota</taxon>
        <taxon>Viridiplantae</taxon>
        <taxon>Streptophyta</taxon>
        <taxon>Embryophyta</taxon>
        <taxon>Tracheophyta</taxon>
        <taxon>Spermatophyta</taxon>
        <taxon>Magnoliopsida</taxon>
        <taxon>eudicotyledons</taxon>
        <taxon>Gunneridae</taxon>
        <taxon>Pentapetalae</taxon>
        <taxon>rosids</taxon>
        <taxon>fabids</taxon>
        <taxon>Fabales</taxon>
        <taxon>Fabaceae</taxon>
        <taxon>Papilionoideae</taxon>
        <taxon>50 kb inversion clade</taxon>
        <taxon>genistoids sensu lato</taxon>
        <taxon>core genistoids</taxon>
        <taxon>Genisteae</taxon>
        <taxon>Lupinus</taxon>
    </lineage>
</organism>
<dbReference type="InterPro" id="IPR046960">
    <property type="entry name" value="PPR_At4g14850-like_plant"/>
</dbReference>
<dbReference type="FunFam" id="1.25.40.10:FF:001050">
    <property type="entry name" value="Pentatricopeptide repeat-containing protein At2g33760"/>
    <property type="match status" value="1"/>
</dbReference>
<dbReference type="GO" id="GO:0031425">
    <property type="term" value="P:chloroplast RNA processing"/>
    <property type="evidence" value="ECO:0007669"/>
    <property type="project" value="UniProtKB-ARBA"/>
</dbReference>
<dbReference type="GO" id="GO:0003723">
    <property type="term" value="F:RNA binding"/>
    <property type="evidence" value="ECO:0007669"/>
    <property type="project" value="InterPro"/>
</dbReference>
<keyword evidence="6" id="KW-1185">Reference proteome</keyword>
<reference evidence="6" key="1">
    <citation type="journal article" date="2020" name="Nat. Commun.">
        <title>Genome sequence of the cluster root forming white lupin.</title>
        <authorList>
            <person name="Hufnagel B."/>
            <person name="Marques A."/>
            <person name="Soriano A."/>
            <person name="Marques L."/>
            <person name="Divol F."/>
            <person name="Doumas P."/>
            <person name="Sallet E."/>
            <person name="Mancinotti D."/>
            <person name="Carrere S."/>
            <person name="Marande W."/>
            <person name="Arribat S."/>
            <person name="Keller J."/>
            <person name="Huneau C."/>
            <person name="Blein T."/>
            <person name="Aime D."/>
            <person name="Laguerre M."/>
            <person name="Taylor J."/>
            <person name="Schubert V."/>
            <person name="Nelson M."/>
            <person name="Geu-Flores F."/>
            <person name="Crespi M."/>
            <person name="Gallardo-Guerrero K."/>
            <person name="Delaux P.-M."/>
            <person name="Salse J."/>
            <person name="Berges H."/>
            <person name="Guyot R."/>
            <person name="Gouzy J."/>
            <person name="Peret B."/>
        </authorList>
    </citation>
    <scope>NUCLEOTIDE SEQUENCE [LARGE SCALE GENOMIC DNA]</scope>
    <source>
        <strain evidence="6">cv. Amiga</strain>
    </source>
</reference>
<accession>A0A6A4PKL9</accession>
<dbReference type="FunFam" id="1.25.40.10:FF:000231">
    <property type="entry name" value="Pentatricopeptide repeat-containing protein chloroplastic"/>
    <property type="match status" value="1"/>
</dbReference>
<dbReference type="Pfam" id="PF20430">
    <property type="entry name" value="Eplus_motif"/>
    <property type="match status" value="1"/>
</dbReference>
<evidence type="ECO:0000313" key="5">
    <source>
        <dbReference type="EMBL" id="KAE9602058.1"/>
    </source>
</evidence>
<comment type="caution">
    <text evidence="5">The sequence shown here is derived from an EMBL/GenBank/DDBJ whole genome shotgun (WGS) entry which is preliminary data.</text>
</comment>
<evidence type="ECO:0000256" key="2">
    <source>
        <dbReference type="ARBA" id="ARBA00022737"/>
    </source>
</evidence>
<dbReference type="PANTHER" id="PTHR47926">
    <property type="entry name" value="PENTATRICOPEPTIDE REPEAT-CONTAINING PROTEIN"/>
    <property type="match status" value="1"/>
</dbReference>